<dbReference type="OrthoDB" id="8905873at2759"/>
<keyword evidence="4" id="KW-1185">Reference proteome</keyword>
<feature type="region of interest" description="Disordered" evidence="2">
    <location>
        <begin position="480"/>
        <end position="530"/>
    </location>
</feature>
<reference evidence="3 4" key="1">
    <citation type="submission" date="2019-09" db="EMBL/GenBank/DDBJ databases">
        <title>Draft genome of the ectomycorrhizal ascomycete Sphaerosporella brunnea.</title>
        <authorList>
            <consortium name="DOE Joint Genome Institute"/>
            <person name="Benucci G.M."/>
            <person name="Marozzi G."/>
            <person name="Antonielli L."/>
            <person name="Sanchez S."/>
            <person name="Marco P."/>
            <person name="Wang X."/>
            <person name="Falini L.B."/>
            <person name="Barry K."/>
            <person name="Haridas S."/>
            <person name="Lipzen A."/>
            <person name="Labutti K."/>
            <person name="Grigoriev I.V."/>
            <person name="Murat C."/>
            <person name="Martin F."/>
            <person name="Albertini E."/>
            <person name="Donnini D."/>
            <person name="Bonito G."/>
        </authorList>
    </citation>
    <scope>NUCLEOTIDE SEQUENCE [LARGE SCALE GENOMIC DNA]</scope>
    <source>
        <strain evidence="3 4">Sb_GMNB300</strain>
    </source>
</reference>
<dbReference type="Proteomes" id="UP000326924">
    <property type="component" value="Unassembled WGS sequence"/>
</dbReference>
<dbReference type="EMBL" id="VXIS01000091">
    <property type="protein sequence ID" value="KAA8906174.1"/>
    <property type="molecule type" value="Genomic_DNA"/>
</dbReference>
<dbReference type="AlphaFoldDB" id="A0A5J5EWP0"/>
<feature type="compositionally biased region" description="Basic and acidic residues" evidence="2">
    <location>
        <begin position="494"/>
        <end position="509"/>
    </location>
</feature>
<gene>
    <name evidence="3" type="ORF">FN846DRAFT_890264</name>
</gene>
<organism evidence="3 4">
    <name type="scientific">Sphaerosporella brunnea</name>
    <dbReference type="NCBI Taxonomy" id="1250544"/>
    <lineage>
        <taxon>Eukaryota</taxon>
        <taxon>Fungi</taxon>
        <taxon>Dikarya</taxon>
        <taxon>Ascomycota</taxon>
        <taxon>Pezizomycotina</taxon>
        <taxon>Pezizomycetes</taxon>
        <taxon>Pezizales</taxon>
        <taxon>Pyronemataceae</taxon>
        <taxon>Sphaerosporella</taxon>
    </lineage>
</organism>
<evidence type="ECO:0000256" key="2">
    <source>
        <dbReference type="SAM" id="MobiDB-lite"/>
    </source>
</evidence>
<name>A0A5J5EWP0_9PEZI</name>
<evidence type="ECO:0000313" key="4">
    <source>
        <dbReference type="Proteomes" id="UP000326924"/>
    </source>
</evidence>
<protein>
    <submittedName>
        <fullName evidence="3">Uncharacterized protein</fullName>
    </submittedName>
</protein>
<accession>A0A5J5EWP0</accession>
<keyword evidence="1" id="KW-0175">Coiled coil</keyword>
<feature type="region of interest" description="Disordered" evidence="2">
    <location>
        <begin position="306"/>
        <end position="339"/>
    </location>
</feature>
<feature type="compositionally biased region" description="Basic and acidic residues" evidence="2">
    <location>
        <begin position="306"/>
        <end position="327"/>
    </location>
</feature>
<comment type="caution">
    <text evidence="3">The sequence shown here is derived from an EMBL/GenBank/DDBJ whole genome shotgun (WGS) entry which is preliminary data.</text>
</comment>
<evidence type="ECO:0000313" key="3">
    <source>
        <dbReference type="EMBL" id="KAA8906174.1"/>
    </source>
</evidence>
<sequence length="530" mass="57776">MTAPEGVPITRGFEAVRTVEARDLALSAAKHEGQLDEARRAHKELVEELRKQYEACVKEKEQGHQNELCLVKANAEDAAERARQELERTDAERRALQDRIDRVGTLSIHDGSVTRTEMWNALVANIDHRELNRTLPATQTTLSRSEEHSVNRLLARIVTKTWTRKTCDFYKAVLKCLGPILNAPRVDTQRPGVELMDTHGQKDVLDGYAPDVSISTASHSKAMAHPRIEGLRGCRARNGDKPRPDIRLPQEGAEAAARAGPVIRRAVEPAAFDVFAAVAGSRPAAGRFQAQHPCRVQLPGKDYRRQMHQDGHLGGDQTRDRGSPADHVRRRPPGLVAGTGISRRARPLHCAISWPASPGCTGSVSSTATSASIIDFDCAIDISADEELEVVYGGGYIFCPPELVCDPEFDILRDTFRPRRRDDFQGFVLLVLQALVSGQVQGISVVQAGERRLEAVCGRGVGQRLGRLCDVGENGAGLYVSDPKGADEAGGPEEAGHTEKAGDTDKAGDTGEEDEEREKAEGLGFTSFCI</sequence>
<proteinExistence type="predicted"/>
<evidence type="ECO:0000256" key="1">
    <source>
        <dbReference type="SAM" id="Coils"/>
    </source>
</evidence>
<dbReference type="InParanoid" id="A0A5J5EWP0"/>
<feature type="coiled-coil region" evidence="1">
    <location>
        <begin position="28"/>
        <end position="99"/>
    </location>
</feature>